<keyword evidence="7" id="KW-1185">Reference proteome</keyword>
<gene>
    <name evidence="3 6" type="primary">grpE</name>
    <name evidence="6" type="ORF">DXU93_07725</name>
</gene>
<dbReference type="Pfam" id="PF01025">
    <property type="entry name" value="GrpE"/>
    <property type="match status" value="1"/>
</dbReference>
<dbReference type="Gene3D" id="3.90.20.20">
    <property type="match status" value="1"/>
</dbReference>
<keyword evidence="3" id="KW-0346">Stress response</keyword>
<dbReference type="GO" id="GO:0006457">
    <property type="term" value="P:protein folding"/>
    <property type="evidence" value="ECO:0007669"/>
    <property type="project" value="InterPro"/>
</dbReference>
<reference evidence="6 7" key="1">
    <citation type="submission" date="2018-08" db="EMBL/GenBank/DDBJ databases">
        <title>The draft genome squence of Brumimicrobium sp. N62.</title>
        <authorList>
            <person name="Du Z.-J."/>
            <person name="Luo H.-R."/>
        </authorList>
    </citation>
    <scope>NUCLEOTIDE SEQUENCE [LARGE SCALE GENOMIC DNA]</scope>
    <source>
        <strain evidence="6 7">N62</strain>
    </source>
</reference>
<dbReference type="RefSeq" id="WP_116880710.1">
    <property type="nucleotide sequence ID" value="NZ_QURB01000004.1"/>
</dbReference>
<dbReference type="GO" id="GO:0000774">
    <property type="term" value="F:adenyl-nucleotide exchange factor activity"/>
    <property type="evidence" value="ECO:0007669"/>
    <property type="project" value="InterPro"/>
</dbReference>
<dbReference type="GO" id="GO:0051082">
    <property type="term" value="F:unfolded protein binding"/>
    <property type="evidence" value="ECO:0007669"/>
    <property type="project" value="TreeGrafter"/>
</dbReference>
<dbReference type="PANTHER" id="PTHR21237:SF23">
    <property type="entry name" value="GRPE PROTEIN HOMOLOG, MITOCHONDRIAL"/>
    <property type="match status" value="1"/>
</dbReference>
<feature type="compositionally biased region" description="Basic and acidic residues" evidence="5">
    <location>
        <begin position="1"/>
        <end position="17"/>
    </location>
</feature>
<organism evidence="6 7">
    <name type="scientific">Brumimicrobium aurantiacum</name>
    <dbReference type="NCBI Taxonomy" id="1737063"/>
    <lineage>
        <taxon>Bacteria</taxon>
        <taxon>Pseudomonadati</taxon>
        <taxon>Bacteroidota</taxon>
        <taxon>Flavobacteriia</taxon>
        <taxon>Flavobacteriales</taxon>
        <taxon>Crocinitomicaceae</taxon>
        <taxon>Brumimicrobium</taxon>
    </lineage>
</organism>
<evidence type="ECO:0000256" key="3">
    <source>
        <dbReference type="HAMAP-Rule" id="MF_01151"/>
    </source>
</evidence>
<comment type="function">
    <text evidence="3">Participates actively in the response to hyperosmotic and heat shock by preventing the aggregation of stress-denatured proteins, in association with DnaK and GrpE. It is the nucleotide exchange factor for DnaK and may function as a thermosensor. Unfolded proteins bind initially to DnaJ; upon interaction with the DnaJ-bound protein, DnaK hydrolyzes its bound ATP, resulting in the formation of a stable complex. GrpE releases ADP from DnaK; ATP binding to DnaK triggers the release of the substrate protein, thus completing the reaction cycle. Several rounds of ATP-dependent interactions between DnaJ, DnaK and GrpE are required for fully efficient folding.</text>
</comment>
<protein>
    <recommendedName>
        <fullName evidence="3">Protein GrpE</fullName>
    </recommendedName>
    <alternativeName>
        <fullName evidence="3">HSP-70 cofactor</fullName>
    </alternativeName>
</protein>
<feature type="compositionally biased region" description="Basic and acidic residues" evidence="5">
    <location>
        <begin position="28"/>
        <end position="51"/>
    </location>
</feature>
<evidence type="ECO:0000256" key="2">
    <source>
        <dbReference type="ARBA" id="ARBA00023186"/>
    </source>
</evidence>
<proteinExistence type="inferred from homology"/>
<dbReference type="Gene3D" id="2.30.22.10">
    <property type="entry name" value="Head domain of nucleotide exchange factor GrpE"/>
    <property type="match status" value="1"/>
</dbReference>
<evidence type="ECO:0000313" key="7">
    <source>
        <dbReference type="Proteomes" id="UP000257127"/>
    </source>
</evidence>
<comment type="similarity">
    <text evidence="1 3 4">Belongs to the GrpE family.</text>
</comment>
<evidence type="ECO:0000256" key="4">
    <source>
        <dbReference type="RuleBase" id="RU004478"/>
    </source>
</evidence>
<comment type="caution">
    <text evidence="6">The sequence shown here is derived from an EMBL/GenBank/DDBJ whole genome shotgun (WGS) entry which is preliminary data.</text>
</comment>
<evidence type="ECO:0000313" key="6">
    <source>
        <dbReference type="EMBL" id="RFC54309.1"/>
    </source>
</evidence>
<dbReference type="InterPro" id="IPR000740">
    <property type="entry name" value="GrpE"/>
</dbReference>
<name>A0A3E1EXM8_9FLAO</name>
<dbReference type="InterPro" id="IPR009012">
    <property type="entry name" value="GrpE_head"/>
</dbReference>
<dbReference type="HAMAP" id="MF_01151">
    <property type="entry name" value="GrpE"/>
    <property type="match status" value="1"/>
</dbReference>
<comment type="subcellular location">
    <subcellularLocation>
        <location evidence="3">Cytoplasm</location>
    </subcellularLocation>
</comment>
<comment type="subunit">
    <text evidence="3">Homodimer.</text>
</comment>
<dbReference type="NCBIfam" id="NF010738">
    <property type="entry name" value="PRK14140.1"/>
    <property type="match status" value="1"/>
</dbReference>
<dbReference type="GO" id="GO:0042803">
    <property type="term" value="F:protein homodimerization activity"/>
    <property type="evidence" value="ECO:0007669"/>
    <property type="project" value="InterPro"/>
</dbReference>
<accession>A0A3E1EXM8</accession>
<dbReference type="CDD" id="cd00446">
    <property type="entry name" value="GrpE"/>
    <property type="match status" value="1"/>
</dbReference>
<sequence>MKKQNKEEAAEQEKQTVEENQSSQEQTEEVKENETEKEVQPELSKEEELEQKVADLNDKYLRLYSDFENFRKRTIKEKGDLISNASQGVLKDMLAVLDDFERAIDNNQTSEDAESIKQGFQLIYNKFNNILTAKGLKPMDSKGEVFDIDHHEAITNIPAEDDMKGKVVDVVEKGYFLNDKVLRYAKVVVGQ</sequence>
<dbReference type="Proteomes" id="UP000257127">
    <property type="component" value="Unassembled WGS sequence"/>
</dbReference>
<keyword evidence="2 3" id="KW-0143">Chaperone</keyword>
<dbReference type="GO" id="GO:0051087">
    <property type="term" value="F:protein-folding chaperone binding"/>
    <property type="evidence" value="ECO:0007669"/>
    <property type="project" value="InterPro"/>
</dbReference>
<dbReference type="EMBL" id="QURB01000004">
    <property type="protein sequence ID" value="RFC54309.1"/>
    <property type="molecule type" value="Genomic_DNA"/>
</dbReference>
<dbReference type="AlphaFoldDB" id="A0A3E1EXM8"/>
<dbReference type="GO" id="GO:0005737">
    <property type="term" value="C:cytoplasm"/>
    <property type="evidence" value="ECO:0007669"/>
    <property type="project" value="UniProtKB-SubCell"/>
</dbReference>
<dbReference type="PANTHER" id="PTHR21237">
    <property type="entry name" value="GRPE PROTEIN"/>
    <property type="match status" value="1"/>
</dbReference>
<dbReference type="SUPFAM" id="SSF51064">
    <property type="entry name" value="Head domain of nucleotide exchange factor GrpE"/>
    <property type="match status" value="1"/>
</dbReference>
<dbReference type="SUPFAM" id="SSF58014">
    <property type="entry name" value="Coiled-coil domain of nucleotide exchange factor GrpE"/>
    <property type="match status" value="1"/>
</dbReference>
<keyword evidence="3" id="KW-0963">Cytoplasm</keyword>
<dbReference type="PRINTS" id="PR00773">
    <property type="entry name" value="GRPEPROTEIN"/>
</dbReference>
<evidence type="ECO:0000256" key="5">
    <source>
        <dbReference type="SAM" id="MobiDB-lite"/>
    </source>
</evidence>
<dbReference type="InterPro" id="IPR013805">
    <property type="entry name" value="GrpE_CC"/>
</dbReference>
<evidence type="ECO:0000256" key="1">
    <source>
        <dbReference type="ARBA" id="ARBA00009054"/>
    </source>
</evidence>
<feature type="region of interest" description="Disordered" evidence="5">
    <location>
        <begin position="1"/>
        <end position="51"/>
    </location>
</feature>
<dbReference type="OrthoDB" id="9812586at2"/>